<sequence>MPISDFLKETINDCMTNKAESLNGRIAMVGMLALMVTYLATGDIIPGVF</sequence>
<dbReference type="BioCyc" id="PMAR59922:G1G80-991-MONOMER"/>
<proteinExistence type="predicted"/>
<evidence type="ECO:0000313" key="3">
    <source>
        <dbReference type="Proteomes" id="UP000002274"/>
    </source>
</evidence>
<dbReference type="HOGENOM" id="CLU_171075_7_1_3"/>
<gene>
    <name evidence="2" type="ordered locus">P9303_11221</name>
</gene>
<dbReference type="AlphaFoldDB" id="A2C8R1"/>
<dbReference type="RefSeq" id="WP_011130362.1">
    <property type="nucleotide sequence ID" value="NC_008820.1"/>
</dbReference>
<keyword evidence="1" id="KW-1133">Transmembrane helix</keyword>
<organism evidence="2 3">
    <name type="scientific">Prochlorococcus marinus (strain MIT 9303)</name>
    <dbReference type="NCBI Taxonomy" id="59922"/>
    <lineage>
        <taxon>Bacteria</taxon>
        <taxon>Bacillati</taxon>
        <taxon>Cyanobacteriota</taxon>
        <taxon>Cyanophyceae</taxon>
        <taxon>Synechococcales</taxon>
        <taxon>Prochlorococcaceae</taxon>
        <taxon>Prochlorococcus</taxon>
    </lineage>
</organism>
<feature type="transmembrane region" description="Helical" evidence="1">
    <location>
        <begin position="26"/>
        <end position="45"/>
    </location>
</feature>
<accession>A2C8R1</accession>
<dbReference type="KEGG" id="pmf:P9303_11221"/>
<evidence type="ECO:0000256" key="1">
    <source>
        <dbReference type="SAM" id="Phobius"/>
    </source>
</evidence>
<dbReference type="SUPFAM" id="SSF103511">
    <property type="entry name" value="Chlorophyll a-b binding protein"/>
    <property type="match status" value="1"/>
</dbReference>
<protein>
    <submittedName>
        <fullName evidence="2">Possible high light inducible protein</fullName>
    </submittedName>
</protein>
<dbReference type="EMBL" id="CP000554">
    <property type="protein sequence ID" value="ABM77871.1"/>
    <property type="molecule type" value="Genomic_DNA"/>
</dbReference>
<name>A2C8R1_PROM3</name>
<reference evidence="2 3" key="1">
    <citation type="journal article" date="2007" name="PLoS Genet.">
        <title>Patterns and implications of gene gain and loss in the evolution of Prochlorococcus.</title>
        <authorList>
            <person name="Kettler G.C."/>
            <person name="Martiny A.C."/>
            <person name="Huang K."/>
            <person name="Zucker J."/>
            <person name="Coleman M.L."/>
            <person name="Rodrigue S."/>
            <person name="Chen F."/>
            <person name="Lapidus A."/>
            <person name="Ferriera S."/>
            <person name="Johnson J."/>
            <person name="Steglich C."/>
            <person name="Church G.M."/>
            <person name="Richardson P."/>
            <person name="Chisholm S.W."/>
        </authorList>
    </citation>
    <scope>NUCLEOTIDE SEQUENCE [LARGE SCALE GENOMIC DNA]</scope>
    <source>
        <strain evidence="2 3">MIT 9303</strain>
    </source>
</reference>
<keyword evidence="1" id="KW-0812">Transmembrane</keyword>
<dbReference type="Proteomes" id="UP000002274">
    <property type="component" value="Chromosome"/>
</dbReference>
<evidence type="ECO:0000313" key="2">
    <source>
        <dbReference type="EMBL" id="ABM77871.1"/>
    </source>
</evidence>
<keyword evidence="1" id="KW-0472">Membrane</keyword>